<protein>
    <submittedName>
        <fullName evidence="4">GNAT family N-acetyltransferase</fullName>
    </submittedName>
</protein>
<dbReference type="Pfam" id="PF00583">
    <property type="entry name" value="Acetyltransf_1"/>
    <property type="match status" value="2"/>
</dbReference>
<keyword evidence="2" id="KW-0012">Acyltransferase</keyword>
<dbReference type="RefSeq" id="WP_208466061.1">
    <property type="nucleotide sequence ID" value="NZ_JAGFNS010000002.1"/>
</dbReference>
<dbReference type="PROSITE" id="PS51186">
    <property type="entry name" value="GNAT"/>
    <property type="match status" value="2"/>
</dbReference>
<accession>A0ABS3UGP2</accession>
<organism evidence="4 5">
    <name type="scientific">Actinoplanes flavus</name>
    <dbReference type="NCBI Taxonomy" id="2820290"/>
    <lineage>
        <taxon>Bacteria</taxon>
        <taxon>Bacillati</taxon>
        <taxon>Actinomycetota</taxon>
        <taxon>Actinomycetes</taxon>
        <taxon>Micromonosporales</taxon>
        <taxon>Micromonosporaceae</taxon>
        <taxon>Actinoplanes</taxon>
    </lineage>
</organism>
<keyword evidence="1" id="KW-0808">Transferase</keyword>
<feature type="domain" description="N-acetyltransferase" evidence="3">
    <location>
        <begin position="1"/>
        <end position="136"/>
    </location>
</feature>
<proteinExistence type="predicted"/>
<sequence length="281" mass="30152">MTMRVVRLANPDNGNPAWIAEGDDGRPLGSAYLFIPAGGGSADLRITVHPAERRHGVGGRLLRAAVETGRERGLPALLGQAVEEGSAGESFCAAAGMRRVLALTYTRLPLGAEPAPTARPVPGYRLVHWEGTVPDELAETFARSRKAMDDMPMDAAAWVPDVWDVDRLRWIADAVAERGEILLTTAAVAGDGEIAGFTELVVPGDGTGDGQGYGTGVLPEHRGHGLARWMKSEQIGLVRSRFPKLGGLLADTADSNTVMRRINDGLGYRPTHRSLLYQWDL</sequence>
<dbReference type="CDD" id="cd04301">
    <property type="entry name" value="NAT_SF"/>
    <property type="match status" value="2"/>
</dbReference>
<dbReference type="Proteomes" id="UP000679690">
    <property type="component" value="Unassembled WGS sequence"/>
</dbReference>
<evidence type="ECO:0000256" key="2">
    <source>
        <dbReference type="ARBA" id="ARBA00023315"/>
    </source>
</evidence>
<evidence type="ECO:0000313" key="5">
    <source>
        <dbReference type="Proteomes" id="UP000679690"/>
    </source>
</evidence>
<dbReference type="PANTHER" id="PTHR43877">
    <property type="entry name" value="AMINOALKYLPHOSPHONATE N-ACETYLTRANSFERASE-RELATED-RELATED"/>
    <property type="match status" value="1"/>
</dbReference>
<feature type="domain" description="N-acetyltransferase" evidence="3">
    <location>
        <begin position="142"/>
        <end position="281"/>
    </location>
</feature>
<name>A0ABS3UGP2_9ACTN</name>
<dbReference type="InterPro" id="IPR016181">
    <property type="entry name" value="Acyl_CoA_acyltransferase"/>
</dbReference>
<keyword evidence="5" id="KW-1185">Reference proteome</keyword>
<dbReference type="SUPFAM" id="SSF55729">
    <property type="entry name" value="Acyl-CoA N-acyltransferases (Nat)"/>
    <property type="match status" value="2"/>
</dbReference>
<evidence type="ECO:0000313" key="4">
    <source>
        <dbReference type="EMBL" id="MBO3736862.1"/>
    </source>
</evidence>
<comment type="caution">
    <text evidence="4">The sequence shown here is derived from an EMBL/GenBank/DDBJ whole genome shotgun (WGS) entry which is preliminary data.</text>
</comment>
<reference evidence="4 5" key="1">
    <citation type="submission" date="2021-03" db="EMBL/GenBank/DDBJ databases">
        <title>Actinoplanes flavus sp. nov., a novel actinomycete isolated from Coconut Palm rhizosphere soil.</title>
        <authorList>
            <person name="Luo X."/>
        </authorList>
    </citation>
    <scope>NUCLEOTIDE SEQUENCE [LARGE SCALE GENOMIC DNA]</scope>
    <source>
        <strain evidence="4 5">NEAU-H7</strain>
    </source>
</reference>
<evidence type="ECO:0000256" key="1">
    <source>
        <dbReference type="ARBA" id="ARBA00022679"/>
    </source>
</evidence>
<dbReference type="Gene3D" id="3.40.630.30">
    <property type="match status" value="1"/>
</dbReference>
<dbReference type="PANTHER" id="PTHR43877:SF1">
    <property type="entry name" value="ACETYLTRANSFERASE"/>
    <property type="match status" value="1"/>
</dbReference>
<gene>
    <name evidence="4" type="ORF">J5X75_04960</name>
</gene>
<evidence type="ECO:0000259" key="3">
    <source>
        <dbReference type="PROSITE" id="PS51186"/>
    </source>
</evidence>
<dbReference type="EMBL" id="JAGFNS010000002">
    <property type="protein sequence ID" value="MBO3736862.1"/>
    <property type="molecule type" value="Genomic_DNA"/>
</dbReference>
<dbReference type="InterPro" id="IPR000182">
    <property type="entry name" value="GNAT_dom"/>
</dbReference>
<dbReference type="InterPro" id="IPR050832">
    <property type="entry name" value="Bact_Acetyltransf"/>
</dbReference>